<sequence length="393" mass="43033">MLLTVLNGFAHQPHTGDSHHEPADLDGTAAIVMQPHENNYDEIPDTGIAKQPQQFLNILSTEVPPARAMRLSWQQQQSLDGLHLPTPVLVVNGAYTGPAVCLTAAIHGDELNGIEIVRRILHDLNPENLSGTVIGVPIVNMQGFHRTSRYLPDRRDLNRYFPGNPDGSSAARIAHSFFQEIIQHCHFLVDLHTGSAYRTNMPQIRGNLNVPEVAAFAHLFGIPVILHSEGTEGMLRHAAVKAGIPSVTLEAGKSQTLQESAIRYGVKSILTLLNKLNMIDVDNDPVMLESVFYQSAWIRVNQGGILFSHVRLGEQVMKNSVLGVVTDPITNARSQIVSPYDGRIIGMAVDQVVMPGFAGFHIGIQQAEEKMSTISRIPDLPSFPLSGRTPESE</sequence>
<dbReference type="InterPro" id="IPR053138">
    <property type="entry name" value="N-alpha-Ac-DABA_deacetylase"/>
</dbReference>
<dbReference type="CDD" id="cd06251">
    <property type="entry name" value="M14_ASTE_ASPA-like"/>
    <property type="match status" value="1"/>
</dbReference>
<evidence type="ECO:0000256" key="1">
    <source>
        <dbReference type="ARBA" id="ARBA00001947"/>
    </source>
</evidence>
<dbReference type="PIRSF" id="PIRSF039012">
    <property type="entry name" value="ASP"/>
    <property type="match status" value="1"/>
</dbReference>
<evidence type="ECO:0000313" key="6">
    <source>
        <dbReference type="EMBL" id="SEM70651.1"/>
    </source>
</evidence>
<dbReference type="PANTHER" id="PTHR37326">
    <property type="entry name" value="BLL3975 PROTEIN"/>
    <property type="match status" value="1"/>
</dbReference>
<dbReference type="GO" id="GO:0016811">
    <property type="term" value="F:hydrolase activity, acting on carbon-nitrogen (but not peptide) bonds, in linear amides"/>
    <property type="evidence" value="ECO:0007669"/>
    <property type="project" value="InterPro"/>
</dbReference>
<dbReference type="InterPro" id="IPR055438">
    <property type="entry name" value="AstE_AspA_cat"/>
</dbReference>
<dbReference type="STRING" id="917.SAMN05216326_12328"/>
<dbReference type="Gene3D" id="3.40.630.10">
    <property type="entry name" value="Zn peptidases"/>
    <property type="match status" value="1"/>
</dbReference>
<gene>
    <name evidence="6" type="ORF">SAMN05216325_101173</name>
</gene>
<evidence type="ECO:0000259" key="5">
    <source>
        <dbReference type="Pfam" id="PF24827"/>
    </source>
</evidence>
<dbReference type="GO" id="GO:0046872">
    <property type="term" value="F:metal ion binding"/>
    <property type="evidence" value="ECO:0007669"/>
    <property type="project" value="UniProtKB-KW"/>
</dbReference>
<dbReference type="EMBL" id="FOCP01000001">
    <property type="protein sequence ID" value="SEM70651.1"/>
    <property type="molecule type" value="Genomic_DNA"/>
</dbReference>
<dbReference type="Proteomes" id="UP000199459">
    <property type="component" value="Unassembled WGS sequence"/>
</dbReference>
<comment type="cofactor">
    <cofactor evidence="1">
        <name>Zn(2+)</name>
        <dbReference type="ChEBI" id="CHEBI:29105"/>
    </cofactor>
</comment>
<feature type="domain" description="Succinylglutamate desuccinylase/Aspartoacylase catalytic" evidence="5">
    <location>
        <begin position="97"/>
        <end position="274"/>
    </location>
</feature>
<keyword evidence="4" id="KW-0862">Zinc</keyword>
<dbReference type="InterPro" id="IPR043795">
    <property type="entry name" value="N-alpha-Ac-DABA-like"/>
</dbReference>
<name>A0A1H8AJ50_9PROT</name>
<evidence type="ECO:0000313" key="7">
    <source>
        <dbReference type="Proteomes" id="UP000199459"/>
    </source>
</evidence>
<dbReference type="AlphaFoldDB" id="A0A1H8AJ50"/>
<reference evidence="6 7" key="1">
    <citation type="submission" date="2016-10" db="EMBL/GenBank/DDBJ databases">
        <authorList>
            <person name="de Groot N.N."/>
        </authorList>
    </citation>
    <scope>NUCLEOTIDE SEQUENCE [LARGE SCALE GENOMIC DNA]</scope>
    <source>
        <strain evidence="6 7">Nm22</strain>
    </source>
</reference>
<organism evidence="6 7">
    <name type="scientific">Nitrosomonas marina</name>
    <dbReference type="NCBI Taxonomy" id="917"/>
    <lineage>
        <taxon>Bacteria</taxon>
        <taxon>Pseudomonadati</taxon>
        <taxon>Pseudomonadota</taxon>
        <taxon>Betaproteobacteria</taxon>
        <taxon>Nitrosomonadales</taxon>
        <taxon>Nitrosomonadaceae</taxon>
        <taxon>Nitrosomonas</taxon>
    </lineage>
</organism>
<keyword evidence="3" id="KW-0378">Hydrolase</keyword>
<dbReference type="PANTHER" id="PTHR37326:SF1">
    <property type="entry name" value="BLL3975 PROTEIN"/>
    <property type="match status" value="1"/>
</dbReference>
<dbReference type="GO" id="GO:0016788">
    <property type="term" value="F:hydrolase activity, acting on ester bonds"/>
    <property type="evidence" value="ECO:0007669"/>
    <property type="project" value="InterPro"/>
</dbReference>
<accession>A0A1H8AJ50</accession>
<dbReference type="SUPFAM" id="SSF53187">
    <property type="entry name" value="Zn-dependent exopeptidases"/>
    <property type="match status" value="1"/>
</dbReference>
<evidence type="ECO:0000256" key="4">
    <source>
        <dbReference type="ARBA" id="ARBA00022833"/>
    </source>
</evidence>
<dbReference type="Pfam" id="PF24827">
    <property type="entry name" value="AstE_AspA_cat"/>
    <property type="match status" value="1"/>
</dbReference>
<evidence type="ECO:0000256" key="3">
    <source>
        <dbReference type="ARBA" id="ARBA00022801"/>
    </source>
</evidence>
<keyword evidence="2" id="KW-0479">Metal-binding</keyword>
<protein>
    <recommendedName>
        <fullName evidence="5">Succinylglutamate desuccinylase/Aspartoacylase catalytic domain-containing protein</fullName>
    </recommendedName>
</protein>
<proteinExistence type="predicted"/>
<evidence type="ECO:0000256" key="2">
    <source>
        <dbReference type="ARBA" id="ARBA00022723"/>
    </source>
</evidence>